<organism evidence="2 3">
    <name type="scientific">Thermobaculum terrenum (strain ATCC BAA-798 / CCMEE 7001 / YNP1)</name>
    <dbReference type="NCBI Taxonomy" id="525904"/>
    <lineage>
        <taxon>Bacteria</taxon>
        <taxon>Bacillati</taxon>
        <taxon>Chloroflexota</taxon>
        <taxon>Chloroflexia</taxon>
        <taxon>Candidatus Thermobaculales</taxon>
        <taxon>Candidatus Thermobaculaceae</taxon>
        <taxon>Thermobaculum</taxon>
    </lineage>
</organism>
<proteinExistence type="predicted"/>
<dbReference type="InterPro" id="IPR027417">
    <property type="entry name" value="P-loop_NTPase"/>
</dbReference>
<keyword evidence="1" id="KW-0472">Membrane</keyword>
<evidence type="ECO:0000256" key="1">
    <source>
        <dbReference type="SAM" id="Phobius"/>
    </source>
</evidence>
<dbReference type="GO" id="GO:0001517">
    <property type="term" value="F:N-acetylglucosamine 6-O-sulfotransferase activity"/>
    <property type="evidence" value="ECO:0007669"/>
    <property type="project" value="TreeGrafter"/>
</dbReference>
<keyword evidence="3" id="KW-1185">Reference proteome</keyword>
<dbReference type="OrthoDB" id="663914at2"/>
<dbReference type="Proteomes" id="UP000000323">
    <property type="component" value="Chromosome 1"/>
</dbReference>
<dbReference type="KEGG" id="ttr:Tter_1177"/>
<reference evidence="3" key="1">
    <citation type="journal article" date="2010" name="Stand. Genomic Sci.">
        <title>Complete genome sequence of 'Thermobaculum terrenum' type strain (YNP1).</title>
        <authorList>
            <person name="Kiss H."/>
            <person name="Cleland D."/>
            <person name="Lapidus A."/>
            <person name="Lucas S."/>
            <person name="Glavina Del Rio T."/>
            <person name="Nolan M."/>
            <person name="Tice H."/>
            <person name="Han C."/>
            <person name="Goodwin L."/>
            <person name="Pitluck S."/>
            <person name="Liolios K."/>
            <person name="Ivanova N."/>
            <person name="Mavromatis K."/>
            <person name="Ovchinnikova G."/>
            <person name="Pati A."/>
            <person name="Chen A."/>
            <person name="Palaniappan K."/>
            <person name="Land M."/>
            <person name="Hauser L."/>
            <person name="Chang Y."/>
            <person name="Jeffries C."/>
            <person name="Lu M."/>
            <person name="Brettin T."/>
            <person name="Detter J."/>
            <person name="Goker M."/>
            <person name="Tindall B."/>
            <person name="Beck B."/>
            <person name="McDermott T."/>
            <person name="Woyke T."/>
            <person name="Bristow J."/>
            <person name="Eisen J."/>
            <person name="Markowitz V."/>
            <person name="Hugenholtz P."/>
            <person name="Kyrpides N."/>
            <person name="Klenk H."/>
            <person name="Cheng J."/>
        </authorList>
    </citation>
    <scope>NUCLEOTIDE SEQUENCE [LARGE SCALE GENOMIC DNA]</scope>
    <source>
        <strain evidence="3">ATCC BAA-798 / YNP1</strain>
    </source>
</reference>
<dbReference type="STRING" id="525904.Tter_1177"/>
<keyword evidence="1" id="KW-1133">Transmembrane helix</keyword>
<dbReference type="EMBL" id="CP001825">
    <property type="protein sequence ID" value="ACZ42085.1"/>
    <property type="molecule type" value="Genomic_DNA"/>
</dbReference>
<dbReference type="AlphaFoldDB" id="D1CBC0"/>
<keyword evidence="1" id="KW-0812">Transmembrane</keyword>
<dbReference type="RefSeq" id="WP_012875120.1">
    <property type="nucleotide sequence ID" value="NC_013525.1"/>
</dbReference>
<feature type="transmembrane region" description="Helical" evidence="1">
    <location>
        <begin position="306"/>
        <end position="324"/>
    </location>
</feature>
<keyword evidence="2" id="KW-0808">Transferase</keyword>
<accession>D1CBC0</accession>
<evidence type="ECO:0000313" key="2">
    <source>
        <dbReference type="EMBL" id="ACZ42085.1"/>
    </source>
</evidence>
<gene>
    <name evidence="2" type="ordered locus">Tter_1177</name>
</gene>
<dbReference type="Gene3D" id="3.40.50.300">
    <property type="entry name" value="P-loop containing nucleotide triphosphate hydrolases"/>
    <property type="match status" value="1"/>
</dbReference>
<sequence length="325" mass="37380">MSDQIKVLYIAGWGRSGTTILDNILGQYSGLLSTGEIRYIWQRGLLENRLCGCGTPLRECTFWRNVLDPVVGNDQAKIEYMAYWTENGLRSRHIPMLVLPGAGNRLISRMDTYRYTLASLYQEVKKRSESQVIVDSSKFPTYGYILDSIPNIDLYVVHMVRDPRAVAYSWIRKKEMKDRGSNKYMRGHSPIESTFFWLLWNSTIEALWKKNGPEKYILLRYEDFVQDPKGTTEHILDMVGVSTQENTPFVDQNTVKLSPTHTVSGNPSRFSTGEVEIKPDDEWKEKLDARSKLLITSLAMPMMHHYGYLNLVILVIMLVLMYASA</sequence>
<name>D1CBC0_THET1</name>
<dbReference type="Pfam" id="PF13469">
    <property type="entry name" value="Sulfotransfer_3"/>
    <property type="match status" value="1"/>
</dbReference>
<evidence type="ECO:0000313" key="3">
    <source>
        <dbReference type="Proteomes" id="UP000000323"/>
    </source>
</evidence>
<dbReference type="GO" id="GO:0006044">
    <property type="term" value="P:N-acetylglucosamine metabolic process"/>
    <property type="evidence" value="ECO:0007669"/>
    <property type="project" value="TreeGrafter"/>
</dbReference>
<dbReference type="HOGENOM" id="CLU_064720_0_0_0"/>
<protein>
    <submittedName>
        <fullName evidence="2">Sulfotransferase</fullName>
    </submittedName>
</protein>
<dbReference type="GO" id="GO:0006790">
    <property type="term" value="P:sulfur compound metabolic process"/>
    <property type="evidence" value="ECO:0007669"/>
    <property type="project" value="TreeGrafter"/>
</dbReference>
<dbReference type="eggNOG" id="COG4424">
    <property type="taxonomic scope" value="Bacteria"/>
</dbReference>
<dbReference type="PANTHER" id="PTHR10704">
    <property type="entry name" value="CARBOHYDRATE SULFOTRANSFERASE"/>
    <property type="match status" value="1"/>
</dbReference>
<dbReference type="PANTHER" id="PTHR10704:SF44">
    <property type="entry name" value="LD35051P-RELATED"/>
    <property type="match status" value="1"/>
</dbReference>
<dbReference type="InterPro" id="IPR051135">
    <property type="entry name" value="Gal/GlcNAc/GalNAc_ST"/>
</dbReference>
<dbReference type="SUPFAM" id="SSF52540">
    <property type="entry name" value="P-loop containing nucleoside triphosphate hydrolases"/>
    <property type="match status" value="1"/>
</dbReference>